<dbReference type="AlphaFoldDB" id="A0A813B573"/>
<protein>
    <submittedName>
        <fullName evidence="2">Uncharacterized protein</fullName>
    </submittedName>
</protein>
<proteinExistence type="predicted"/>
<name>A0A813B573_9DINO</name>
<dbReference type="OrthoDB" id="428166at2759"/>
<evidence type="ECO:0000256" key="1">
    <source>
        <dbReference type="SAM" id="MobiDB-lite"/>
    </source>
</evidence>
<organism evidence="2 3">
    <name type="scientific">Symbiodinium necroappetens</name>
    <dbReference type="NCBI Taxonomy" id="1628268"/>
    <lineage>
        <taxon>Eukaryota</taxon>
        <taxon>Sar</taxon>
        <taxon>Alveolata</taxon>
        <taxon>Dinophyceae</taxon>
        <taxon>Suessiales</taxon>
        <taxon>Symbiodiniaceae</taxon>
        <taxon>Symbiodinium</taxon>
    </lineage>
</organism>
<sequence>NDVTGNDKCKNEYRNKNNDGGQDLDLDDLGGLVRWTPAPGVAGVEDYGLFLALDAAGTGRSQVGGAISFGAGDQGLIPDGTLRSNFTTFTVYARSAIAEQTTPAALSFVDAATKFQVTNLSFTDEDLDLGDVGSAATWLLPE</sequence>
<evidence type="ECO:0000313" key="3">
    <source>
        <dbReference type="Proteomes" id="UP000601435"/>
    </source>
</evidence>
<reference evidence="2" key="1">
    <citation type="submission" date="2021-02" db="EMBL/GenBank/DDBJ databases">
        <authorList>
            <person name="Dougan E. K."/>
            <person name="Rhodes N."/>
            <person name="Thang M."/>
            <person name="Chan C."/>
        </authorList>
    </citation>
    <scope>NUCLEOTIDE SEQUENCE</scope>
</reference>
<comment type="caution">
    <text evidence="2">The sequence shown here is derived from an EMBL/GenBank/DDBJ whole genome shotgun (WGS) entry which is preliminary data.</text>
</comment>
<accession>A0A813B573</accession>
<feature type="non-terminal residue" evidence="2">
    <location>
        <position position="1"/>
    </location>
</feature>
<keyword evidence="3" id="KW-1185">Reference proteome</keyword>
<evidence type="ECO:0000313" key="2">
    <source>
        <dbReference type="EMBL" id="CAE7892555.1"/>
    </source>
</evidence>
<dbReference type="Proteomes" id="UP000601435">
    <property type="component" value="Unassembled WGS sequence"/>
</dbReference>
<feature type="non-terminal residue" evidence="2">
    <location>
        <position position="142"/>
    </location>
</feature>
<dbReference type="EMBL" id="CAJNJA010067520">
    <property type="protein sequence ID" value="CAE7892555.1"/>
    <property type="molecule type" value="Genomic_DNA"/>
</dbReference>
<gene>
    <name evidence="2" type="ORF">SNEC2469_LOCUS29709</name>
</gene>
<feature type="compositionally biased region" description="Basic and acidic residues" evidence="1">
    <location>
        <begin position="1"/>
        <end position="17"/>
    </location>
</feature>
<feature type="region of interest" description="Disordered" evidence="1">
    <location>
        <begin position="1"/>
        <end position="22"/>
    </location>
</feature>